<feature type="chain" id="PRO_5009523200" evidence="1">
    <location>
        <begin position="23"/>
        <end position="710"/>
    </location>
</feature>
<name>A0A1F6C0C8_9BACT</name>
<protein>
    <submittedName>
        <fullName evidence="2">Uncharacterized protein</fullName>
    </submittedName>
</protein>
<evidence type="ECO:0000256" key="1">
    <source>
        <dbReference type="SAM" id="SignalP"/>
    </source>
</evidence>
<dbReference type="Proteomes" id="UP000176996">
    <property type="component" value="Unassembled WGS sequence"/>
</dbReference>
<dbReference type="EMBL" id="MFKK01000001">
    <property type="protein sequence ID" value="OGG42518.1"/>
    <property type="molecule type" value="Genomic_DNA"/>
</dbReference>
<evidence type="ECO:0000313" key="3">
    <source>
        <dbReference type="Proteomes" id="UP000176996"/>
    </source>
</evidence>
<gene>
    <name evidence="2" type="ORF">A3A21_02320</name>
</gene>
<accession>A0A1F6C0C8</accession>
<dbReference type="AlphaFoldDB" id="A0A1F6C0C8"/>
<organism evidence="2 3">
    <name type="scientific">Candidatus Jorgensenbacteria bacterium RIFCSPLOWO2_01_FULL_45_25b</name>
    <dbReference type="NCBI Taxonomy" id="1798471"/>
    <lineage>
        <taxon>Bacteria</taxon>
        <taxon>Candidatus Joergenseniibacteriota</taxon>
    </lineage>
</organism>
<feature type="signal peptide" evidence="1">
    <location>
        <begin position="1"/>
        <end position="22"/>
    </location>
</feature>
<reference evidence="2 3" key="1">
    <citation type="journal article" date="2016" name="Nat. Commun.">
        <title>Thousands of microbial genomes shed light on interconnected biogeochemical processes in an aquifer system.</title>
        <authorList>
            <person name="Anantharaman K."/>
            <person name="Brown C.T."/>
            <person name="Hug L.A."/>
            <person name="Sharon I."/>
            <person name="Castelle C.J."/>
            <person name="Probst A.J."/>
            <person name="Thomas B.C."/>
            <person name="Singh A."/>
            <person name="Wilkins M.J."/>
            <person name="Karaoz U."/>
            <person name="Brodie E.L."/>
            <person name="Williams K.H."/>
            <person name="Hubbard S.S."/>
            <person name="Banfield J.F."/>
        </authorList>
    </citation>
    <scope>NUCLEOTIDE SEQUENCE [LARGE SCALE GENOMIC DNA]</scope>
</reference>
<keyword evidence="1" id="KW-0732">Signal</keyword>
<dbReference type="STRING" id="1798471.A3A21_02320"/>
<comment type="caution">
    <text evidence="2">The sequence shown here is derived from an EMBL/GenBank/DDBJ whole genome shotgun (WGS) entry which is preliminary data.</text>
</comment>
<evidence type="ECO:0000313" key="2">
    <source>
        <dbReference type="EMBL" id="OGG42518.1"/>
    </source>
</evidence>
<proteinExistence type="predicted"/>
<sequence>MKKYLVCGIGIASLIFGQGAKAAFIGPPAGYNPPNGGGLFLMDANRNIDFNSDISNSNPTPAGTMPDGTSFQRVFMTTAPNNPGLGLKNLSASGRTYVLTSRNNGSLTLWDGNAAAERMHVDSNGNIVIGSANAGLDKLQVYGNVRGTNFIGNMQAGYVTSDIFGSSGGGGNFAFPASLAIGESTLGGLPTEGLYVKGSVGIGTKTPASKLSIYGTTPNVRVEDSGSLGTTILSYNQVYSTAAPFYINANSVTNVVIATGGGKVGIGTASPSEKLSVQGKIITSGITGGTGADWLDLRSTATWSNLISYQRGIVGGWYRSKEATLRTNDENLELFLSEGGAASIGAGIKLHAEQLSNDSVSLWTAGANRLHIDQNGNIGLGTTNPSAKLHEATIAGSQTYLEFEATGLASSYSTAYADIDFTADRVGYGRAQFGRIRFQRANANSNDNTGSIQFLTGAIGGTLSERMRVNSDGNIGIGTTAPAYKLDVVGGARFTQPVQVGYPIVGTDAATKTYVDTTVGSGTSADATQCSSDGVCEVKALAIVAGGTGNISGVNKLDAQTIDPVYVINGQKYATYVSDTIGLKMEYYGKVLLKKEGVGLPDTWTVSLDFKKAEKSSDLWLFWQTIDEGENMEDVIVSLTPNFPGSVWYELKPKEKQIVFYGIPSEGYKLKAESYKLSYHLIAPRYDAKKWGTLLKHSDSKGSVIEERSF</sequence>